<keyword evidence="2" id="KW-0560">Oxidoreductase</keyword>
<dbReference type="Pfam" id="PF00067">
    <property type="entry name" value="p450"/>
    <property type="match status" value="1"/>
</dbReference>
<evidence type="ECO:0000256" key="1">
    <source>
        <dbReference type="ARBA" id="ARBA00010617"/>
    </source>
</evidence>
<evidence type="ECO:0000256" key="2">
    <source>
        <dbReference type="RuleBase" id="RU000461"/>
    </source>
</evidence>
<proteinExistence type="inferred from homology"/>
<dbReference type="CDD" id="cd11029">
    <property type="entry name" value="CYP107-like"/>
    <property type="match status" value="1"/>
</dbReference>
<keyword evidence="2" id="KW-0503">Monooxygenase</keyword>
<dbReference type="EMBL" id="JAZGQK010000002">
    <property type="protein sequence ID" value="MEE6257492.1"/>
    <property type="molecule type" value="Genomic_DNA"/>
</dbReference>
<dbReference type="InterPro" id="IPR002397">
    <property type="entry name" value="Cyt_P450_B"/>
</dbReference>
<dbReference type="InterPro" id="IPR017972">
    <property type="entry name" value="Cyt_P450_CS"/>
</dbReference>
<keyword evidence="2" id="KW-0349">Heme</keyword>
<reference evidence="3 4" key="1">
    <citation type="submission" date="2024-01" db="EMBL/GenBank/DDBJ databases">
        <title>Genome insights into Plantactinospora sonchi sp. nov.</title>
        <authorList>
            <person name="Wang L."/>
        </authorList>
    </citation>
    <scope>NUCLEOTIDE SEQUENCE [LARGE SCALE GENOMIC DNA]</scope>
    <source>
        <strain evidence="3 4">NEAU-QY2</strain>
    </source>
</reference>
<gene>
    <name evidence="3" type="ORF">V1633_03185</name>
</gene>
<keyword evidence="2" id="KW-0479">Metal-binding</keyword>
<dbReference type="Gene3D" id="1.10.630.10">
    <property type="entry name" value="Cytochrome P450"/>
    <property type="match status" value="1"/>
</dbReference>
<keyword evidence="2" id="KW-0408">Iron</keyword>
<dbReference type="RefSeq" id="WP_331212602.1">
    <property type="nucleotide sequence ID" value="NZ_JAZGQK010000002.1"/>
</dbReference>
<dbReference type="PANTHER" id="PTHR46696:SF1">
    <property type="entry name" value="CYTOCHROME P450 YJIB-RELATED"/>
    <property type="match status" value="1"/>
</dbReference>
<comment type="caution">
    <text evidence="3">The sequence shown here is derived from an EMBL/GenBank/DDBJ whole genome shotgun (WGS) entry which is preliminary data.</text>
</comment>
<comment type="similarity">
    <text evidence="1 2">Belongs to the cytochrome P450 family.</text>
</comment>
<dbReference type="PRINTS" id="PR00359">
    <property type="entry name" value="BP450"/>
</dbReference>
<dbReference type="PANTHER" id="PTHR46696">
    <property type="entry name" value="P450, PUTATIVE (EUROFUNG)-RELATED"/>
    <property type="match status" value="1"/>
</dbReference>
<evidence type="ECO:0000313" key="3">
    <source>
        <dbReference type="EMBL" id="MEE6257492.1"/>
    </source>
</evidence>
<sequence length="406" mass="44325">MTTVPVSNPFVAGWDLHEVLGTLRRDSPVIEMAMPTGRTAWLVTRYEDAQRALSDPRLSKGISPAGGVEYRTLVSEDVERALTRHMLATDPPDHTRLRRLVAGPFAPRRVAAMRPWIERIAERLLDDIPGDAEIDLLDAYAAPLPIQVICEMLGVPPEDQSAFRGWVTAILAGPMNLADWPAAVRAMVTYIRDLLAVKRERPGDDMLSDLLAVRDEGDRLSDDELTSMVYLLLIAGHETTTNLIANGMLVLLSEPERWTRVVAAPELLPGIIEELLRYEGPVQSSTFRTAVEPVEIGGQVIPAGATVVVSLSSANRDGARFPDPDRLVLDRPVIPNLAFGHGIHYCLGAPLARLEGQVAFAALARRFPGMRLAVPPDQLVWRPSVLIRGLHALPVLPGGAGQPDQP</sequence>
<accession>A0ABU7RLW1</accession>
<dbReference type="SUPFAM" id="SSF48264">
    <property type="entry name" value="Cytochrome P450"/>
    <property type="match status" value="1"/>
</dbReference>
<dbReference type="PRINTS" id="PR00385">
    <property type="entry name" value="P450"/>
</dbReference>
<dbReference type="InterPro" id="IPR036396">
    <property type="entry name" value="Cyt_P450_sf"/>
</dbReference>
<dbReference type="Proteomes" id="UP001332243">
    <property type="component" value="Unassembled WGS sequence"/>
</dbReference>
<dbReference type="InterPro" id="IPR001128">
    <property type="entry name" value="Cyt_P450"/>
</dbReference>
<protein>
    <submittedName>
        <fullName evidence="3">Cytochrome P450</fullName>
    </submittedName>
</protein>
<keyword evidence="4" id="KW-1185">Reference proteome</keyword>
<organism evidence="3 4">
    <name type="scientific">Plantactinospora sonchi</name>
    <dbReference type="NCBI Taxonomy" id="1544735"/>
    <lineage>
        <taxon>Bacteria</taxon>
        <taxon>Bacillati</taxon>
        <taxon>Actinomycetota</taxon>
        <taxon>Actinomycetes</taxon>
        <taxon>Micromonosporales</taxon>
        <taxon>Micromonosporaceae</taxon>
        <taxon>Plantactinospora</taxon>
    </lineage>
</organism>
<name>A0ABU7RLW1_9ACTN</name>
<evidence type="ECO:0000313" key="4">
    <source>
        <dbReference type="Proteomes" id="UP001332243"/>
    </source>
</evidence>
<dbReference type="PROSITE" id="PS00086">
    <property type="entry name" value="CYTOCHROME_P450"/>
    <property type="match status" value="1"/>
</dbReference>